<accession>A0A1H9ZWV5</accession>
<dbReference type="EMBL" id="FOIF01000014">
    <property type="protein sequence ID" value="SES86290.1"/>
    <property type="molecule type" value="Genomic_DNA"/>
</dbReference>
<reference evidence="3" key="1">
    <citation type="submission" date="2016-10" db="EMBL/GenBank/DDBJ databases">
        <authorList>
            <person name="Varghese N."/>
            <person name="Submissions S."/>
        </authorList>
    </citation>
    <scope>NUCLEOTIDE SEQUENCE [LARGE SCALE GENOMIC DNA]</scope>
    <source>
        <strain evidence="3">DSM 13577</strain>
    </source>
</reference>
<proteinExistence type="predicted"/>
<keyword evidence="3" id="KW-1185">Reference proteome</keyword>
<dbReference type="STRING" id="1120990.SAMN03080614_101425"/>
<sequence>MIYTFNDNVNDILKAGFLYYHTNNLPLYYKEKENNLFAYETTPVSDIPWADILALNKSFPHKKKELLREEFLKIIFFNLRFNKDDKYKVILEGVRESLTFPLKVWLKGVTDISKILIKRKRIVTREIHKMVGFIRFVPIEKDFLIGTALLEHYTADLILINLRKRYPAYTLGLLWSDKGLVLNKDNSFSEIDGKEYFEKIANDQFHRIWKEYYTCQYIAERKNIKYLQKNIPKKYWHWLTEGEIILDEEDN</sequence>
<dbReference type="OrthoDB" id="5290748at2"/>
<dbReference type="RefSeq" id="WP_091349985.1">
    <property type="nucleotide sequence ID" value="NZ_FOIF01000014.1"/>
</dbReference>
<dbReference type="Proteomes" id="UP000243819">
    <property type="component" value="Unassembled WGS sequence"/>
</dbReference>
<feature type="domain" description="DUF4130" evidence="1">
    <location>
        <begin position="115"/>
        <end position="241"/>
    </location>
</feature>
<protein>
    <submittedName>
        <fullName evidence="2">Probable DNA metabolism protein</fullName>
    </submittedName>
</protein>
<dbReference type="AlphaFoldDB" id="A0A1H9ZWV5"/>
<evidence type="ECO:0000313" key="2">
    <source>
        <dbReference type="EMBL" id="SES86290.1"/>
    </source>
</evidence>
<dbReference type="InterPro" id="IPR025404">
    <property type="entry name" value="DUF4130"/>
</dbReference>
<dbReference type="Pfam" id="PF13566">
    <property type="entry name" value="DUF4130"/>
    <property type="match status" value="1"/>
</dbReference>
<organism evidence="2 3">
    <name type="scientific">Anaerobranca gottschalkii DSM 13577</name>
    <dbReference type="NCBI Taxonomy" id="1120990"/>
    <lineage>
        <taxon>Bacteria</taxon>
        <taxon>Bacillati</taxon>
        <taxon>Bacillota</taxon>
        <taxon>Clostridia</taxon>
        <taxon>Eubacteriales</taxon>
        <taxon>Proteinivoracaceae</taxon>
        <taxon>Anaerobranca</taxon>
    </lineage>
</organism>
<name>A0A1H9ZWV5_9FIRM</name>
<evidence type="ECO:0000259" key="1">
    <source>
        <dbReference type="Pfam" id="PF13566"/>
    </source>
</evidence>
<evidence type="ECO:0000313" key="3">
    <source>
        <dbReference type="Proteomes" id="UP000243819"/>
    </source>
</evidence>
<gene>
    <name evidence="2" type="ORF">SAMN03080614_101425</name>
</gene>